<evidence type="ECO:0000313" key="2">
    <source>
        <dbReference type="EMBL" id="KAK3035501.1"/>
    </source>
</evidence>
<sequence length="276" mass="31312">MSIVRKRLSAAVDQCDHATILWFMRLYPPLDLKEEGLQAYVGFLKKVVSMRSRLEFDHLVELMEQSYSSSSVGNQEGFEGDDPPRLPGLERSSILISVNQQKLRADRAKFRSMLMGKIVDAEVFIEREVQRYVAKYWSLLGDVSVQKINNLFLFHFTTPEQTKLLLDNGPRNIKGCLLVLKPILKSWQDHTIISHVTFSTVNLWVRVVNIPSDCYHQDLALQIDTVLAGPLANETMEIIHAEVKSEDDVIMNDVPIPINSIQDPSLPNVGMNVDPP</sequence>
<organism evidence="2 3">
    <name type="scientific">Escallonia herrerae</name>
    <dbReference type="NCBI Taxonomy" id="1293975"/>
    <lineage>
        <taxon>Eukaryota</taxon>
        <taxon>Viridiplantae</taxon>
        <taxon>Streptophyta</taxon>
        <taxon>Embryophyta</taxon>
        <taxon>Tracheophyta</taxon>
        <taxon>Spermatophyta</taxon>
        <taxon>Magnoliopsida</taxon>
        <taxon>eudicotyledons</taxon>
        <taxon>Gunneridae</taxon>
        <taxon>Pentapetalae</taxon>
        <taxon>asterids</taxon>
        <taxon>campanulids</taxon>
        <taxon>Escalloniales</taxon>
        <taxon>Escalloniaceae</taxon>
        <taxon>Escallonia</taxon>
    </lineage>
</organism>
<dbReference type="AlphaFoldDB" id="A0AA88WWV5"/>
<reference evidence="2" key="1">
    <citation type="submission" date="2022-12" db="EMBL/GenBank/DDBJ databases">
        <title>Draft genome assemblies for two species of Escallonia (Escalloniales).</title>
        <authorList>
            <person name="Chanderbali A."/>
            <person name="Dervinis C."/>
            <person name="Anghel I."/>
            <person name="Soltis D."/>
            <person name="Soltis P."/>
            <person name="Zapata F."/>
        </authorList>
    </citation>
    <scope>NUCLEOTIDE SEQUENCE</scope>
    <source>
        <strain evidence="2">UCBG64.0493</strain>
        <tissue evidence="2">Leaf</tissue>
    </source>
</reference>
<dbReference type="Pfam" id="PF14111">
    <property type="entry name" value="DUF4283"/>
    <property type="match status" value="1"/>
</dbReference>
<protein>
    <recommendedName>
        <fullName evidence="1">DUF4283 domain-containing protein</fullName>
    </recommendedName>
</protein>
<gene>
    <name evidence="2" type="ORF">RJ639_033960</name>
</gene>
<comment type="caution">
    <text evidence="2">The sequence shown here is derived from an EMBL/GenBank/DDBJ whole genome shotgun (WGS) entry which is preliminary data.</text>
</comment>
<dbReference type="PANTHER" id="PTHR24016:SF0">
    <property type="entry name" value="CONSERVED OLIGOMERIC GOLGI COMPLEX SUBUNIT 4"/>
    <property type="match status" value="1"/>
</dbReference>
<feature type="domain" description="DUF4283" evidence="1">
    <location>
        <begin position="109"/>
        <end position="182"/>
    </location>
</feature>
<dbReference type="EMBL" id="JAVXUP010000172">
    <property type="protein sequence ID" value="KAK3035501.1"/>
    <property type="molecule type" value="Genomic_DNA"/>
</dbReference>
<accession>A0AA88WWV5</accession>
<dbReference type="PANTHER" id="PTHR24016">
    <property type="entry name" value="CONSERVED OLIGOMERIC GOLGI COMPLEX SUBUNIT 4"/>
    <property type="match status" value="1"/>
</dbReference>
<name>A0AA88WWV5_9ASTE</name>
<dbReference type="InterPro" id="IPR025558">
    <property type="entry name" value="DUF4283"/>
</dbReference>
<keyword evidence="3" id="KW-1185">Reference proteome</keyword>
<dbReference type="InterPro" id="IPR048682">
    <property type="entry name" value="COG4"/>
</dbReference>
<proteinExistence type="predicted"/>
<dbReference type="Proteomes" id="UP001188597">
    <property type="component" value="Unassembled WGS sequence"/>
</dbReference>
<evidence type="ECO:0000259" key="1">
    <source>
        <dbReference type="Pfam" id="PF14111"/>
    </source>
</evidence>
<evidence type="ECO:0000313" key="3">
    <source>
        <dbReference type="Proteomes" id="UP001188597"/>
    </source>
</evidence>